<keyword evidence="5 13" id="KW-0679">Respiratory chain</keyword>
<evidence type="ECO:0000256" key="4">
    <source>
        <dbReference type="ARBA" id="ARBA00022448"/>
    </source>
</evidence>
<keyword evidence="4" id="KW-0813">Transport</keyword>
<keyword evidence="16" id="KW-1185">Reference proteome</keyword>
<dbReference type="AlphaFoldDB" id="D7MXE4"/>
<evidence type="ECO:0000256" key="5">
    <source>
        <dbReference type="ARBA" id="ARBA00022660"/>
    </source>
</evidence>
<gene>
    <name evidence="15" type="ORF">ARALYDRAFT_655589</name>
</gene>
<keyword evidence="6 13" id="KW-0812">Transmembrane</keyword>
<evidence type="ECO:0000256" key="11">
    <source>
        <dbReference type="ARBA" id="ARBA00023004"/>
    </source>
</evidence>
<dbReference type="HOGENOM" id="CLU_041974_0_1_1"/>
<dbReference type="PANTHER" id="PTHR31803:SF6">
    <property type="entry name" value="UBIQUINOL OXIDASE 2, MITOCHONDRIAL"/>
    <property type="match status" value="1"/>
</dbReference>
<keyword evidence="12 13" id="KW-0472">Membrane</keyword>
<dbReference type="EC" id="1.10.3.11" evidence="13"/>
<proteinExistence type="inferred from homology"/>
<dbReference type="EMBL" id="GL348977">
    <property type="protein sequence ID" value="EFH38789.1"/>
    <property type="molecule type" value="Genomic_DNA"/>
</dbReference>
<dbReference type="InterPro" id="IPR002680">
    <property type="entry name" value="AOX"/>
</dbReference>
<evidence type="ECO:0000256" key="2">
    <source>
        <dbReference type="ARBA" id="ARBA00004370"/>
    </source>
</evidence>
<evidence type="ECO:0000256" key="3">
    <source>
        <dbReference type="ARBA" id="ARBA00008388"/>
    </source>
</evidence>
<dbReference type="GO" id="GO:0106292">
    <property type="term" value="F:superoxide-generating NADPH oxidase activity"/>
    <property type="evidence" value="ECO:0007669"/>
    <property type="project" value="UniProtKB-ARBA"/>
</dbReference>
<feature type="transmembrane region" description="Helical" evidence="14">
    <location>
        <begin position="239"/>
        <end position="259"/>
    </location>
</feature>
<evidence type="ECO:0000256" key="7">
    <source>
        <dbReference type="ARBA" id="ARBA00022723"/>
    </source>
</evidence>
<dbReference type="STRING" id="81972.D7MXE4"/>
<dbReference type="Gene3D" id="1.20.1260.140">
    <property type="entry name" value="Alternative oxidase"/>
    <property type="match status" value="2"/>
</dbReference>
<dbReference type="GO" id="GO:0098803">
    <property type="term" value="C:respiratory chain complex"/>
    <property type="evidence" value="ECO:0007669"/>
    <property type="project" value="UniProtKB-UniRule"/>
</dbReference>
<keyword evidence="11 13" id="KW-0408">Iron</keyword>
<organism evidence="16">
    <name type="scientific">Arabidopsis lyrata subsp. lyrata</name>
    <name type="common">Lyre-leaved rock-cress</name>
    <dbReference type="NCBI Taxonomy" id="81972"/>
    <lineage>
        <taxon>Eukaryota</taxon>
        <taxon>Viridiplantae</taxon>
        <taxon>Streptophyta</taxon>
        <taxon>Embryophyta</taxon>
        <taxon>Tracheophyta</taxon>
        <taxon>Spermatophyta</taxon>
        <taxon>Magnoliopsida</taxon>
        <taxon>eudicotyledons</taxon>
        <taxon>Gunneridae</taxon>
        <taxon>Pentapetalae</taxon>
        <taxon>rosids</taxon>
        <taxon>malvids</taxon>
        <taxon>Brassicales</taxon>
        <taxon>Brassicaceae</taxon>
        <taxon>Camelineae</taxon>
        <taxon>Arabidopsis</taxon>
    </lineage>
</organism>
<dbReference type="GO" id="GO:0005739">
    <property type="term" value="C:mitochondrion"/>
    <property type="evidence" value="ECO:0007669"/>
    <property type="project" value="TreeGrafter"/>
</dbReference>
<comment type="cofactor">
    <cofactor evidence="13">
        <name>Fe cation</name>
        <dbReference type="ChEBI" id="CHEBI:24875"/>
    </cofactor>
    <text evidence="13">Binds 2 iron ions per subunit.</text>
</comment>
<keyword evidence="7 13" id="KW-0479">Metal-binding</keyword>
<comment type="subcellular location">
    <subcellularLocation>
        <location evidence="2">Membrane</location>
    </subcellularLocation>
</comment>
<protein>
    <recommendedName>
        <fullName evidence="13">Ubiquinol oxidase</fullName>
        <ecNumber evidence="13">1.10.3.11</ecNumber>
    </recommendedName>
</protein>
<dbReference type="GO" id="GO:0009916">
    <property type="term" value="F:alternative oxidase activity"/>
    <property type="evidence" value="ECO:0007669"/>
    <property type="project" value="UniProtKB-UniRule"/>
</dbReference>
<dbReference type="GO" id="GO:0010230">
    <property type="term" value="P:alternative respiration"/>
    <property type="evidence" value="ECO:0007669"/>
    <property type="project" value="TreeGrafter"/>
</dbReference>
<evidence type="ECO:0000256" key="10">
    <source>
        <dbReference type="ARBA" id="ARBA00023002"/>
    </source>
</evidence>
<dbReference type="GO" id="GO:0016020">
    <property type="term" value="C:membrane"/>
    <property type="evidence" value="ECO:0007669"/>
    <property type="project" value="UniProtKB-SubCell"/>
</dbReference>
<sequence length="334" mass="38252">MIVARTTLRALLVCGGGNCNMFVSSVSAASVMKSPYERTKPMRIHDWCGRFGDFKIGSKHVQGDFKLRWRRMSSASATENKDENSTVKKDQNGGGSVAVPSYWGIETAKMKITRKDGSDWPWNCFMPWETYQANLSIDLKKHHVPNRQNRLPDSQAPPYSHRYIFPGMTLTIWMQSNDMLETVAAVPGMVGGMLLHLKSIRKFEHSGGWIKALLEEAENERMHLMTMMELVKPKWYERLLVMLVQGIFFNSFLVCYVMSPRLAHRISTMGRSRMLPRPRLLLIIGDCLKMLRWKDVVTVIRADEAHHRDVNHFASDIRNQGKELREAGAPIGYH</sequence>
<keyword evidence="9 14" id="KW-1133">Transmembrane helix</keyword>
<evidence type="ECO:0000313" key="16">
    <source>
        <dbReference type="Proteomes" id="UP000008694"/>
    </source>
</evidence>
<comment type="catalytic activity">
    <reaction evidence="1 13">
        <text>2 a ubiquinol + O2 = 2 a ubiquinone + 2 H2O</text>
        <dbReference type="Rhea" id="RHEA:30255"/>
        <dbReference type="Rhea" id="RHEA-COMP:9565"/>
        <dbReference type="Rhea" id="RHEA-COMP:9566"/>
        <dbReference type="ChEBI" id="CHEBI:15377"/>
        <dbReference type="ChEBI" id="CHEBI:15379"/>
        <dbReference type="ChEBI" id="CHEBI:16389"/>
        <dbReference type="ChEBI" id="CHEBI:17976"/>
        <dbReference type="EC" id="1.10.3.11"/>
    </reaction>
</comment>
<evidence type="ECO:0000256" key="9">
    <source>
        <dbReference type="ARBA" id="ARBA00022989"/>
    </source>
</evidence>
<evidence type="ECO:0000256" key="1">
    <source>
        <dbReference type="ARBA" id="ARBA00001192"/>
    </source>
</evidence>
<dbReference type="eggNOG" id="ENOG502QSB5">
    <property type="taxonomic scope" value="Eukaryota"/>
</dbReference>
<evidence type="ECO:0000256" key="14">
    <source>
        <dbReference type="SAM" id="Phobius"/>
    </source>
</evidence>
<dbReference type="Proteomes" id="UP000008694">
    <property type="component" value="Unassembled WGS sequence"/>
</dbReference>
<reference evidence="16" key="1">
    <citation type="journal article" date="2011" name="Nat. Genet.">
        <title>The Arabidopsis lyrata genome sequence and the basis of rapid genome size change.</title>
        <authorList>
            <person name="Hu T.T."/>
            <person name="Pattyn P."/>
            <person name="Bakker E.G."/>
            <person name="Cao J."/>
            <person name="Cheng J.-F."/>
            <person name="Clark R.M."/>
            <person name="Fahlgren N."/>
            <person name="Fawcett J.A."/>
            <person name="Grimwood J."/>
            <person name="Gundlach H."/>
            <person name="Haberer G."/>
            <person name="Hollister J.D."/>
            <person name="Ossowski S."/>
            <person name="Ottilar R.P."/>
            <person name="Salamov A.A."/>
            <person name="Schneeberger K."/>
            <person name="Spannagl M."/>
            <person name="Wang X."/>
            <person name="Yang L."/>
            <person name="Nasrallah M.E."/>
            <person name="Bergelson J."/>
            <person name="Carrington J.C."/>
            <person name="Gaut B.S."/>
            <person name="Schmutz J."/>
            <person name="Mayer K.F.X."/>
            <person name="Van de Peer Y."/>
            <person name="Grigoriev I.V."/>
            <person name="Nordborg M."/>
            <person name="Weigel D."/>
            <person name="Guo Y.-L."/>
        </authorList>
    </citation>
    <scope>NUCLEOTIDE SEQUENCE [LARGE SCALE GENOMIC DNA]</scope>
    <source>
        <strain evidence="16">cv. MN47</strain>
    </source>
</reference>
<dbReference type="InterPro" id="IPR038659">
    <property type="entry name" value="AOX_sf"/>
</dbReference>
<dbReference type="PANTHER" id="PTHR31803">
    <property type="entry name" value="ALTERNATIVE OXIDASE"/>
    <property type="match status" value="1"/>
</dbReference>
<keyword evidence="10 13" id="KW-0560">Oxidoreductase</keyword>
<evidence type="ECO:0000256" key="12">
    <source>
        <dbReference type="ARBA" id="ARBA00023136"/>
    </source>
</evidence>
<dbReference type="Pfam" id="PF01786">
    <property type="entry name" value="AOX"/>
    <property type="match status" value="1"/>
</dbReference>
<evidence type="ECO:0000313" key="15">
    <source>
        <dbReference type="EMBL" id="EFH38789.1"/>
    </source>
</evidence>
<keyword evidence="8 13" id="KW-0249">Electron transport</keyword>
<evidence type="ECO:0000256" key="6">
    <source>
        <dbReference type="ARBA" id="ARBA00022692"/>
    </source>
</evidence>
<evidence type="ECO:0000256" key="8">
    <source>
        <dbReference type="ARBA" id="ARBA00022982"/>
    </source>
</evidence>
<comment type="similarity">
    <text evidence="3 13">Belongs to the alternative oxidase family.</text>
</comment>
<dbReference type="Gramene" id="Al_scaffold_0372_2">
    <property type="protein sequence ID" value="Al_scaffold_0372_2"/>
    <property type="gene ID" value="Al_scaffold_0372_2"/>
</dbReference>
<evidence type="ECO:0000256" key="13">
    <source>
        <dbReference type="RuleBase" id="RU003779"/>
    </source>
</evidence>
<dbReference type="GO" id="GO:0046872">
    <property type="term" value="F:metal ion binding"/>
    <property type="evidence" value="ECO:0007669"/>
    <property type="project" value="UniProtKB-UniRule"/>
</dbReference>
<dbReference type="GO" id="GO:0102721">
    <property type="term" value="F:ubiquinol:oxygen oxidoreductase activity"/>
    <property type="evidence" value="ECO:0007669"/>
    <property type="project" value="UniProtKB-EC"/>
</dbReference>
<accession>D7MXE4</accession>
<name>D7MXE4_ARALL</name>